<feature type="compositionally biased region" description="Acidic residues" evidence="1">
    <location>
        <begin position="145"/>
        <end position="160"/>
    </location>
</feature>
<proteinExistence type="predicted"/>
<feature type="compositionally biased region" description="Acidic residues" evidence="1">
    <location>
        <begin position="308"/>
        <end position="319"/>
    </location>
</feature>
<feature type="compositionally biased region" description="Low complexity" evidence="1">
    <location>
        <begin position="264"/>
        <end position="285"/>
    </location>
</feature>
<protein>
    <recommendedName>
        <fullName evidence="4">Chemotaxis protein CheA</fullName>
    </recommendedName>
</protein>
<dbReference type="PROSITE" id="PS51257">
    <property type="entry name" value="PROKAR_LIPOPROTEIN"/>
    <property type="match status" value="1"/>
</dbReference>
<feature type="compositionally biased region" description="Low complexity" evidence="1">
    <location>
        <begin position="132"/>
        <end position="141"/>
    </location>
</feature>
<dbReference type="RefSeq" id="WP_104007640.1">
    <property type="nucleotide sequence ID" value="NZ_FNVD01000005.1"/>
</dbReference>
<dbReference type="OrthoDB" id="7798282at2"/>
<feature type="region of interest" description="Disordered" evidence="1">
    <location>
        <begin position="90"/>
        <end position="208"/>
    </location>
</feature>
<evidence type="ECO:0000256" key="1">
    <source>
        <dbReference type="SAM" id="MobiDB-lite"/>
    </source>
</evidence>
<evidence type="ECO:0000313" key="2">
    <source>
        <dbReference type="EMBL" id="SEF83044.1"/>
    </source>
</evidence>
<feature type="compositionally biased region" description="Acidic residues" evidence="1">
    <location>
        <begin position="176"/>
        <end position="186"/>
    </location>
</feature>
<dbReference type="Proteomes" id="UP000236742">
    <property type="component" value="Unassembled WGS sequence"/>
</dbReference>
<feature type="region of interest" description="Disordered" evidence="1">
    <location>
        <begin position="415"/>
        <end position="435"/>
    </location>
</feature>
<feature type="region of interest" description="Disordered" evidence="1">
    <location>
        <begin position="247"/>
        <end position="360"/>
    </location>
</feature>
<name>A0A1H5V766_9RHOB</name>
<dbReference type="AlphaFoldDB" id="A0A1H5V766"/>
<accession>A0A1H5V766</accession>
<sequence length="656" mass="69796">MVQNNKILTVSYGTFSCTLEGFEDSFETMKAIAEYFRDLAREDRYFGAEPPQPDAEMLARIAEREIARQVEARHEESGIVLTAAAPEATTPPAAPAMAEATDAPSAADAAVAEAAPEPAPEPAQPHAHADAAESAAVSEPPIIEEPAEVSAEEVQEDAEAAPEPSGETARPPAVEEPAEPASEAEPEMATAEDLGQPAPARPQAEDSIAAKLERIRAVVARNEQAETDQYDEDALADSAAPAEITSTLAHVLHAEDTEEEAEAAEPLTWEAFAEPAAAEAPAAAPTVEEGADEAAEPVEEAAGKDDSDIGPDESEEDLTGADSLFGDLDQETDEAEPDDQDVANILSEAEEEPAASVIKIKKRDLDEAVEAAELEEIVEDAAPSDHGDLPPEDEAELIQELAQLEAEITGADQAPAAEEYEPARPAGKGPAGTPDVERLMKSAEERLSDPEAAARHEAYTHMRAAVATTRAEREAGGTMGTHPSDDPYRVDLAHAVRPRRPDAPRTRPVRPTTKTRAAPLKLVAEQRVDEGAGRAARGPIRPRRVAAELLDDSVMAAVPSGESEFARFARELGAEELPELLEAAAAYLAFVEGRTEFSRPQLMNVARQVRNADFNREDGLRAFGHLLREGKIEKKGGGRFTVSGDIGFRPGQRATG</sequence>
<evidence type="ECO:0000313" key="3">
    <source>
        <dbReference type="Proteomes" id="UP000236742"/>
    </source>
</evidence>
<feature type="region of interest" description="Disordered" evidence="1">
    <location>
        <begin position="222"/>
        <end position="241"/>
    </location>
</feature>
<feature type="compositionally biased region" description="Low complexity" evidence="1">
    <location>
        <begin position="90"/>
        <end position="116"/>
    </location>
</feature>
<reference evidence="2 3" key="1">
    <citation type="submission" date="2016-10" db="EMBL/GenBank/DDBJ databases">
        <authorList>
            <person name="de Groot N.N."/>
        </authorList>
    </citation>
    <scope>NUCLEOTIDE SEQUENCE [LARGE SCALE GENOMIC DNA]</scope>
    <source>
        <strain evidence="2 3">DSM 23413</strain>
    </source>
</reference>
<gene>
    <name evidence="2" type="ORF">SAMN05421751_105194</name>
</gene>
<feature type="compositionally biased region" description="Acidic residues" evidence="1">
    <location>
        <begin position="225"/>
        <end position="235"/>
    </location>
</feature>
<organism evidence="2 3">
    <name type="scientific">Jhaorihella thermophila</name>
    <dbReference type="NCBI Taxonomy" id="488547"/>
    <lineage>
        <taxon>Bacteria</taxon>
        <taxon>Pseudomonadati</taxon>
        <taxon>Pseudomonadota</taxon>
        <taxon>Alphaproteobacteria</taxon>
        <taxon>Rhodobacterales</taxon>
        <taxon>Paracoccaceae</taxon>
        <taxon>Jhaorihella</taxon>
    </lineage>
</organism>
<feature type="region of interest" description="Disordered" evidence="1">
    <location>
        <begin position="468"/>
        <end position="488"/>
    </location>
</feature>
<evidence type="ECO:0008006" key="4">
    <source>
        <dbReference type="Google" id="ProtNLM"/>
    </source>
</evidence>
<feature type="compositionally biased region" description="Acidic residues" evidence="1">
    <location>
        <begin position="289"/>
        <end position="299"/>
    </location>
</feature>
<feature type="compositionally biased region" description="Acidic residues" evidence="1">
    <location>
        <begin position="328"/>
        <end position="341"/>
    </location>
</feature>
<dbReference type="EMBL" id="FNVD01000005">
    <property type="protein sequence ID" value="SEF83044.1"/>
    <property type="molecule type" value="Genomic_DNA"/>
</dbReference>
<keyword evidence="3" id="KW-1185">Reference proteome</keyword>